<name>R7ZW62_9BACT</name>
<feature type="transmembrane region" description="Helical" evidence="1">
    <location>
        <begin position="45"/>
        <end position="64"/>
    </location>
</feature>
<evidence type="ECO:0000313" key="4">
    <source>
        <dbReference type="Proteomes" id="UP000013909"/>
    </source>
</evidence>
<protein>
    <recommendedName>
        <fullName evidence="2">PH domain-containing protein</fullName>
    </recommendedName>
</protein>
<reference evidence="3 4" key="1">
    <citation type="submission" date="2013-02" db="EMBL/GenBank/DDBJ databases">
        <title>A novel strain isolated from Lonar lake, Maharashtra, India.</title>
        <authorList>
            <person name="Singh A."/>
        </authorList>
    </citation>
    <scope>NUCLEOTIDE SEQUENCE [LARGE SCALE GENOMIC DNA]</scope>
    <source>
        <strain evidence="3 4">AK24</strain>
    </source>
</reference>
<dbReference type="AlphaFoldDB" id="R7ZW62"/>
<feature type="transmembrane region" description="Helical" evidence="1">
    <location>
        <begin position="20"/>
        <end position="39"/>
    </location>
</feature>
<dbReference type="InterPro" id="IPR058916">
    <property type="entry name" value="PH_40"/>
</dbReference>
<dbReference type="Proteomes" id="UP000013909">
    <property type="component" value="Unassembled WGS sequence"/>
</dbReference>
<accession>R7ZW62</accession>
<sequence>MGEDFILKFEFERQNEWRILKKSILFHLIGVSGFLYYLLTKETVGLFIGFGFLIIIVPQILLHIQYRQADKNKTIKVNHSKRIIRIENKGEIRDIQFSDIEKIVRNKGQRDEDNLTYALPTFFYNYTVLLLRNKEKIYFTDFISKDLGLKGIDKSDKLSLLNFIL</sequence>
<evidence type="ECO:0000256" key="1">
    <source>
        <dbReference type="SAM" id="Phobius"/>
    </source>
</evidence>
<keyword evidence="4" id="KW-1185">Reference proteome</keyword>
<proteinExistence type="predicted"/>
<dbReference type="Pfam" id="PF26566">
    <property type="entry name" value="PH_40"/>
    <property type="match status" value="1"/>
</dbReference>
<feature type="domain" description="PH" evidence="2">
    <location>
        <begin position="8"/>
        <end position="143"/>
    </location>
</feature>
<dbReference type="EMBL" id="AQHR01000040">
    <property type="protein sequence ID" value="EON78253.1"/>
    <property type="molecule type" value="Genomic_DNA"/>
</dbReference>
<evidence type="ECO:0000313" key="3">
    <source>
        <dbReference type="EMBL" id="EON78253.1"/>
    </source>
</evidence>
<keyword evidence="1" id="KW-0472">Membrane</keyword>
<organism evidence="3 4">
    <name type="scientific">Lunatimonas lonarensis</name>
    <dbReference type="NCBI Taxonomy" id="1232681"/>
    <lineage>
        <taxon>Bacteria</taxon>
        <taxon>Pseudomonadati</taxon>
        <taxon>Bacteroidota</taxon>
        <taxon>Cytophagia</taxon>
        <taxon>Cytophagales</taxon>
        <taxon>Cyclobacteriaceae</taxon>
    </lineage>
</organism>
<dbReference type="OrthoDB" id="1493237at2"/>
<comment type="caution">
    <text evidence="3">The sequence shown here is derived from an EMBL/GenBank/DDBJ whole genome shotgun (WGS) entry which is preliminary data.</text>
</comment>
<evidence type="ECO:0000259" key="2">
    <source>
        <dbReference type="Pfam" id="PF26566"/>
    </source>
</evidence>
<keyword evidence="1" id="KW-1133">Transmembrane helix</keyword>
<gene>
    <name evidence="3" type="ORF">ADIS_1116</name>
</gene>
<dbReference type="RefSeq" id="WP_010853262.1">
    <property type="nucleotide sequence ID" value="NZ_AQHR01000040.1"/>
</dbReference>
<keyword evidence="1" id="KW-0812">Transmembrane</keyword>